<dbReference type="InterPro" id="IPR050218">
    <property type="entry name" value="LptD"/>
</dbReference>
<keyword evidence="3" id="KW-0998">Cell outer membrane</keyword>
<dbReference type="Pfam" id="PF03968">
    <property type="entry name" value="LptD_N"/>
    <property type="match status" value="1"/>
</dbReference>
<evidence type="ECO:0000259" key="5">
    <source>
        <dbReference type="Pfam" id="PF04453"/>
    </source>
</evidence>
<dbReference type="InterPro" id="IPR007543">
    <property type="entry name" value="LptD_C"/>
</dbReference>
<dbReference type="InterPro" id="IPR020889">
    <property type="entry name" value="LipoPS_assembly_LptD"/>
</dbReference>
<feature type="domain" description="LptD C-terminal" evidence="5">
    <location>
        <begin position="316"/>
        <end position="632"/>
    </location>
</feature>
<evidence type="ECO:0000256" key="1">
    <source>
        <dbReference type="ARBA" id="ARBA00022729"/>
    </source>
</evidence>
<protein>
    <submittedName>
        <fullName evidence="6">LPS-assembly protein LptD</fullName>
    </submittedName>
</protein>
<dbReference type="HAMAP" id="MF_01411">
    <property type="entry name" value="LPS_assembly_LptD"/>
    <property type="match status" value="1"/>
</dbReference>
<keyword evidence="2" id="KW-0472">Membrane</keyword>
<dbReference type="PANTHER" id="PTHR30189">
    <property type="entry name" value="LPS-ASSEMBLY PROTEIN"/>
    <property type="match status" value="1"/>
</dbReference>
<dbReference type="EMBL" id="VTOW01000003">
    <property type="protein sequence ID" value="NKE72450.1"/>
    <property type="molecule type" value="Genomic_DNA"/>
</dbReference>
<sequence length="737" mass="84710">MTPRSGASIKPLRSLYTGSAPFRSFGRVGFPSKTFSLILLMIGFLLPSVPAVPAWGLPQELNGAVLGRPEANEPIQLDADRLEYRREEDLFIAEGSVVAIQGPLRIEADAVRLDNRTGRLIAEGNVRFTDGDDRIDASRVELDVNTQLGVLHNAEIFIEVENYHIEADKAERYALDRYLLENAYFTACDCIDDPDWHIRAQRLRLQIDGYLTARNVVFYANEVPILYLPYLLYPAKTERQTGLLIPRLGYSSRDGFRYNQDFFWAISKSQDVTFNLDHRGARGIGGGLEYRYVLSKFSQGYLETNYFYDKIDQVGQWEIRYNHEQRFTDRINAKIDVHYVNQQDFFQELSDVTAERAQQNIESNLFVTYRGDESFAYLLGRYTQDLTTPSNSTTAQRLPEVGYSLIEHRLGRSPVYFNFESNAVNFWRSEGLTTQRVDLYPRLSAPISLSGAGTLTPWAGVRETWYSRGTTEEPVSREIFPTGLHWEEHLSKERGGSVHLLSPSLMYEYIPVEDHPDVPQFDELDQLQDRNAVTASVTQRFMRRDVKGVLQERIYLRFTETYSLRDARSDGDDTEPFSDFRGEAVVHFTDYLSLGFDAFYDLYDRRFSFWNTDLTIDLPPYLIASVGQRYTRGGTLPQRGDLFNPLYLGDQEPAPRIQFWTEKIMIRTPWGVSLASRAYFDAETSKFVEIAYGLQYEDQCWGITVTYLDLRTRNEFSFMLTLKGLGATGSRKFASIF</sequence>
<feature type="domain" description="Organic solvent tolerance-like N-terminal" evidence="4">
    <location>
        <begin position="106"/>
        <end position="207"/>
    </location>
</feature>
<dbReference type="Gene3D" id="2.60.450.10">
    <property type="entry name" value="Lipopolysaccharide (LPS) transport protein A like domain"/>
    <property type="match status" value="1"/>
</dbReference>
<dbReference type="InterPro" id="IPR005653">
    <property type="entry name" value="OstA-like_N"/>
</dbReference>
<dbReference type="PANTHER" id="PTHR30189:SF1">
    <property type="entry name" value="LPS-ASSEMBLY PROTEIN LPTD"/>
    <property type="match status" value="1"/>
</dbReference>
<evidence type="ECO:0000256" key="2">
    <source>
        <dbReference type="ARBA" id="ARBA00023136"/>
    </source>
</evidence>
<evidence type="ECO:0000313" key="7">
    <source>
        <dbReference type="Proteomes" id="UP000534783"/>
    </source>
</evidence>
<organism evidence="6 7">
    <name type="scientific">Candidatus Manganitrophus noduliformans</name>
    <dbReference type="NCBI Taxonomy" id="2606439"/>
    <lineage>
        <taxon>Bacteria</taxon>
        <taxon>Pseudomonadati</taxon>
        <taxon>Nitrospirota</taxon>
        <taxon>Nitrospiria</taxon>
        <taxon>Candidatus Troglogloeales</taxon>
        <taxon>Candidatus Manganitrophaceae</taxon>
        <taxon>Candidatus Manganitrophus</taxon>
    </lineage>
</organism>
<dbReference type="GO" id="GO:0015920">
    <property type="term" value="P:lipopolysaccharide transport"/>
    <property type="evidence" value="ECO:0007669"/>
    <property type="project" value="InterPro"/>
</dbReference>
<keyword evidence="7" id="KW-1185">Reference proteome</keyword>
<reference evidence="6 7" key="1">
    <citation type="journal article" date="2020" name="Nature">
        <title>Bacterial chemolithoautotrophy via manganese oxidation.</title>
        <authorList>
            <person name="Yu H."/>
            <person name="Leadbetter J.R."/>
        </authorList>
    </citation>
    <scope>NUCLEOTIDE SEQUENCE [LARGE SCALE GENOMIC DNA]</scope>
    <source>
        <strain evidence="6 7">Mn-1</strain>
    </source>
</reference>
<dbReference type="AlphaFoldDB" id="A0A7X6DSC3"/>
<evidence type="ECO:0000259" key="4">
    <source>
        <dbReference type="Pfam" id="PF03968"/>
    </source>
</evidence>
<dbReference type="Pfam" id="PF04453">
    <property type="entry name" value="LptD"/>
    <property type="match status" value="1"/>
</dbReference>
<name>A0A7X6DSC3_9BACT</name>
<comment type="caution">
    <text evidence="6">The sequence shown here is derived from an EMBL/GenBank/DDBJ whole genome shotgun (WGS) entry which is preliminary data.</text>
</comment>
<dbReference type="GO" id="GO:0009279">
    <property type="term" value="C:cell outer membrane"/>
    <property type="evidence" value="ECO:0007669"/>
    <property type="project" value="InterPro"/>
</dbReference>
<evidence type="ECO:0000256" key="3">
    <source>
        <dbReference type="ARBA" id="ARBA00023237"/>
    </source>
</evidence>
<evidence type="ECO:0000313" key="6">
    <source>
        <dbReference type="EMBL" id="NKE72450.1"/>
    </source>
</evidence>
<keyword evidence="1" id="KW-0732">Signal</keyword>
<proteinExistence type="inferred from homology"/>
<dbReference type="GO" id="GO:0043165">
    <property type="term" value="P:Gram-negative-bacterium-type cell outer membrane assembly"/>
    <property type="evidence" value="ECO:0007669"/>
    <property type="project" value="InterPro"/>
</dbReference>
<dbReference type="Proteomes" id="UP000534783">
    <property type="component" value="Unassembled WGS sequence"/>
</dbReference>
<dbReference type="GO" id="GO:1990351">
    <property type="term" value="C:transporter complex"/>
    <property type="evidence" value="ECO:0007669"/>
    <property type="project" value="TreeGrafter"/>
</dbReference>
<accession>A0A7X6DSC3</accession>
<gene>
    <name evidence="6" type="ORF">MNODULE_17000</name>
</gene>